<dbReference type="SMART" id="SM00861">
    <property type="entry name" value="Transket_pyr"/>
    <property type="match status" value="1"/>
</dbReference>
<dbReference type="Pfam" id="PF02779">
    <property type="entry name" value="Transket_pyr"/>
    <property type="match status" value="1"/>
</dbReference>
<evidence type="ECO:0000259" key="1">
    <source>
        <dbReference type="SMART" id="SM00861"/>
    </source>
</evidence>
<comment type="caution">
    <text evidence="2">The sequence shown here is derived from an EMBL/GenBank/DDBJ whole genome shotgun (WGS) entry which is preliminary data.</text>
</comment>
<gene>
    <name evidence="2" type="primary">dxs_1</name>
    <name evidence="2" type="ORF">PFLU3_14840</name>
</gene>
<dbReference type="EC" id="2.2.1.7" evidence="2"/>
<dbReference type="Proteomes" id="UP000032210">
    <property type="component" value="Unassembled WGS sequence"/>
</dbReference>
<dbReference type="InterPro" id="IPR051157">
    <property type="entry name" value="PDH/Transketolase"/>
</dbReference>
<name>A0A0D0RU34_PSEFL</name>
<organism evidence="2 3">
    <name type="scientific">Pseudomonas fluorescens</name>
    <dbReference type="NCBI Taxonomy" id="294"/>
    <lineage>
        <taxon>Bacteria</taxon>
        <taxon>Pseudomonadati</taxon>
        <taxon>Pseudomonadota</taxon>
        <taxon>Gammaproteobacteria</taxon>
        <taxon>Pseudomonadales</taxon>
        <taxon>Pseudomonadaceae</taxon>
        <taxon>Pseudomonas</taxon>
    </lineage>
</organism>
<keyword evidence="2" id="KW-0808">Transferase</keyword>
<evidence type="ECO:0000313" key="3">
    <source>
        <dbReference type="Proteomes" id="UP000032210"/>
    </source>
</evidence>
<dbReference type="SUPFAM" id="SSF52518">
    <property type="entry name" value="Thiamin diphosphate-binding fold (THDP-binding)"/>
    <property type="match status" value="1"/>
</dbReference>
<dbReference type="PANTHER" id="PTHR43825:SF1">
    <property type="entry name" value="TRANSKETOLASE-LIKE PYRIMIDINE-BINDING DOMAIN-CONTAINING PROTEIN"/>
    <property type="match status" value="1"/>
</dbReference>
<dbReference type="InterPro" id="IPR005475">
    <property type="entry name" value="Transketolase-like_Pyr-bd"/>
</dbReference>
<feature type="domain" description="Transketolase-like pyrimidine-binding" evidence="1">
    <location>
        <begin position="3"/>
        <end position="167"/>
    </location>
</feature>
<dbReference type="Gene3D" id="3.40.50.970">
    <property type="match status" value="1"/>
</dbReference>
<dbReference type="RefSeq" id="WP_043047587.1">
    <property type="nucleotide sequence ID" value="NZ_JXCQ01000009.1"/>
</dbReference>
<dbReference type="SUPFAM" id="SSF52922">
    <property type="entry name" value="TK C-terminal domain-like"/>
    <property type="match status" value="1"/>
</dbReference>
<dbReference type="EMBL" id="JXCQ01000009">
    <property type="protein sequence ID" value="KIR23072.1"/>
    <property type="molecule type" value="Genomic_DNA"/>
</dbReference>
<proteinExistence type="predicted"/>
<dbReference type="PANTHER" id="PTHR43825">
    <property type="entry name" value="PYRUVATE DEHYDROGENASE E1 COMPONENT"/>
    <property type="match status" value="1"/>
</dbReference>
<dbReference type="PATRIC" id="fig|294.125.peg.1528"/>
<dbReference type="Gene3D" id="3.40.50.920">
    <property type="match status" value="1"/>
</dbReference>
<dbReference type="AlphaFoldDB" id="A0A0D0RU34"/>
<dbReference type="InterPro" id="IPR029061">
    <property type="entry name" value="THDP-binding"/>
</dbReference>
<evidence type="ECO:0000313" key="2">
    <source>
        <dbReference type="EMBL" id="KIR23072.1"/>
    </source>
</evidence>
<sequence>MKKDLRDVINNYIVMNAESADLYVVAVDSAISSNLQAFKSRLGHRFIDVGVAEQNAFDVAAGLAREGATVFVFGISTFLLYRGYEQLRSVICENKFKVIFVGLWCGLYYSDQGYTHLQIDDINVTRSLPHLNIYSPYSIHSTQHCLEDALMHDGPSYVRIENPLPGSDYLDSDASNGLSRIGDFTQLAILATGQSVKRSLLASDYIKSSREVDVPVYPLCDLDVKRLRSSTQHYVENYQHLLIVEEHLAFCGVGAHIGFTSSTNKAGSQIHCLGVGELVVRNQTYGRALEYHTLDTHGIINKCLDILEA</sequence>
<dbReference type="InterPro" id="IPR009014">
    <property type="entry name" value="Transketo_C/PFOR_II"/>
</dbReference>
<reference evidence="2 3" key="1">
    <citation type="submission" date="2015-01" db="EMBL/GenBank/DDBJ databases">
        <title>Genome sequence of the beneficial rhizobacterium Pseudomonas fluorescens 2-79.</title>
        <authorList>
            <person name="Thuermer A."/>
            <person name="Daniel R."/>
        </authorList>
    </citation>
    <scope>NUCLEOTIDE SEQUENCE [LARGE SCALE GENOMIC DNA]</scope>
    <source>
        <strain evidence="2 3">2-79</strain>
    </source>
</reference>
<protein>
    <submittedName>
        <fullName evidence="2">Dxs_1 protein</fullName>
        <ecNumber evidence="2">2.2.1.7</ecNumber>
    </submittedName>
</protein>
<dbReference type="GO" id="GO:0008661">
    <property type="term" value="F:1-deoxy-D-xylulose-5-phosphate synthase activity"/>
    <property type="evidence" value="ECO:0007669"/>
    <property type="project" value="UniProtKB-EC"/>
</dbReference>
<dbReference type="CDD" id="cd07033">
    <property type="entry name" value="TPP_PYR_DXS_TK_like"/>
    <property type="match status" value="1"/>
</dbReference>
<accession>A0A0D0RU34</accession>